<protein>
    <recommendedName>
        <fullName evidence="7">SWIM-type domain-containing protein</fullName>
    </recommendedName>
</protein>
<dbReference type="SMART" id="SM00575">
    <property type="entry name" value="ZnF_PMZ"/>
    <property type="match status" value="1"/>
</dbReference>
<comment type="caution">
    <text evidence="8">The sequence shown here is derived from an EMBL/GenBank/DDBJ whole genome shotgun (WGS) entry which is preliminary data.</text>
</comment>
<keyword evidence="3" id="KW-0862">Zinc</keyword>
<evidence type="ECO:0000256" key="6">
    <source>
        <dbReference type="SAM" id="MobiDB-lite"/>
    </source>
</evidence>
<dbReference type="InterPro" id="IPR018289">
    <property type="entry name" value="MULE_transposase_dom"/>
</dbReference>
<evidence type="ECO:0000259" key="7">
    <source>
        <dbReference type="PROSITE" id="PS50966"/>
    </source>
</evidence>
<name>A0A6L2LCX3_TANCI</name>
<dbReference type="InterPro" id="IPR007527">
    <property type="entry name" value="Znf_SWIM"/>
</dbReference>
<evidence type="ECO:0000256" key="3">
    <source>
        <dbReference type="ARBA" id="ARBA00022833"/>
    </source>
</evidence>
<evidence type="ECO:0000256" key="5">
    <source>
        <dbReference type="SAM" id="Coils"/>
    </source>
</evidence>
<evidence type="ECO:0000256" key="4">
    <source>
        <dbReference type="PROSITE-ProRule" id="PRU00325"/>
    </source>
</evidence>
<dbReference type="PANTHER" id="PTHR47718">
    <property type="entry name" value="OS01G0519700 PROTEIN"/>
    <property type="match status" value="1"/>
</dbReference>
<dbReference type="GO" id="GO:0008270">
    <property type="term" value="F:zinc ion binding"/>
    <property type="evidence" value="ECO:0007669"/>
    <property type="project" value="UniProtKB-KW"/>
</dbReference>
<dbReference type="EMBL" id="BKCJ010003935">
    <property type="protein sequence ID" value="GEU58044.1"/>
    <property type="molecule type" value="Genomic_DNA"/>
</dbReference>
<keyword evidence="1" id="KW-0479">Metal-binding</keyword>
<dbReference type="AlphaFoldDB" id="A0A6L2LCX3"/>
<feature type="region of interest" description="Disordered" evidence="6">
    <location>
        <begin position="1"/>
        <end position="50"/>
    </location>
</feature>
<evidence type="ECO:0000256" key="1">
    <source>
        <dbReference type="ARBA" id="ARBA00022723"/>
    </source>
</evidence>
<keyword evidence="2 4" id="KW-0863">Zinc-finger</keyword>
<feature type="domain" description="SWIM-type" evidence="7">
    <location>
        <begin position="324"/>
        <end position="362"/>
    </location>
</feature>
<dbReference type="InterPro" id="IPR006564">
    <property type="entry name" value="Znf_PMZ"/>
</dbReference>
<proteinExistence type="predicted"/>
<feature type="coiled-coil region" evidence="5">
    <location>
        <begin position="384"/>
        <end position="440"/>
    </location>
</feature>
<gene>
    <name evidence="8" type="ORF">Tci_030022</name>
</gene>
<dbReference type="PROSITE" id="PS50966">
    <property type="entry name" value="ZF_SWIM"/>
    <property type="match status" value="1"/>
</dbReference>
<organism evidence="8">
    <name type="scientific">Tanacetum cinerariifolium</name>
    <name type="common">Dalmatian daisy</name>
    <name type="synonym">Chrysanthemum cinerariifolium</name>
    <dbReference type="NCBI Taxonomy" id="118510"/>
    <lineage>
        <taxon>Eukaryota</taxon>
        <taxon>Viridiplantae</taxon>
        <taxon>Streptophyta</taxon>
        <taxon>Embryophyta</taxon>
        <taxon>Tracheophyta</taxon>
        <taxon>Spermatophyta</taxon>
        <taxon>Magnoliopsida</taxon>
        <taxon>eudicotyledons</taxon>
        <taxon>Gunneridae</taxon>
        <taxon>Pentapetalae</taxon>
        <taxon>asterids</taxon>
        <taxon>campanulids</taxon>
        <taxon>Asterales</taxon>
        <taxon>Asteraceae</taxon>
        <taxon>Asteroideae</taxon>
        <taxon>Anthemideae</taxon>
        <taxon>Anthemidinae</taxon>
        <taxon>Tanacetum</taxon>
    </lineage>
</organism>
<evidence type="ECO:0000313" key="8">
    <source>
        <dbReference type="EMBL" id="GEU58044.1"/>
    </source>
</evidence>
<dbReference type="PANTHER" id="PTHR47718:SF12">
    <property type="entry name" value="PROTEIN FAR1-RELATED SEQUENCE"/>
    <property type="match status" value="1"/>
</dbReference>
<reference evidence="8" key="1">
    <citation type="journal article" date="2019" name="Sci. Rep.">
        <title>Draft genome of Tanacetum cinerariifolium, the natural source of mosquito coil.</title>
        <authorList>
            <person name="Yamashiro T."/>
            <person name="Shiraishi A."/>
            <person name="Satake H."/>
            <person name="Nakayama K."/>
        </authorList>
    </citation>
    <scope>NUCLEOTIDE SEQUENCE</scope>
</reference>
<feature type="region of interest" description="Disordered" evidence="6">
    <location>
        <begin position="508"/>
        <end position="537"/>
    </location>
</feature>
<evidence type="ECO:0000256" key="2">
    <source>
        <dbReference type="ARBA" id="ARBA00022771"/>
    </source>
</evidence>
<sequence>MTTSSTSSLPLATSTTSNLPSATSTTSNLPPTTSTTSNLPPTTSLTSQLPSTTSLTSHLLPSISTARASNINEAYLFVVPVIGEENLLIEAEIEELDDVTINEEVEGNVNLEPGKRFDTIEECVDFYSVYAEKGETKKDASSRKMFVVRASTMRLGATKAHNLYSKMKGGTQYVHGTSDDFKNHIRDVNAFIGESDVQMLINKMENRKNFVPNFTFHYLVENSELVAMFWADEVAKCNYKEYDMVFVPFTEKDNHLKCVNFGSGMLLKEDTEAYTWLLKSFMTAHEKQPTMVVTDQDGAMKRAIEAVFTESKHRLCMWHIMQKVPAKVVRNPEDGSVECTCRHFLRYGFLCRHVFCVLKNCNIEIIPERYILRRWRRDLIPPALRRNKNRYGEKDEAIEKLTNEANFVVDECLFLLRKEKEQLKQFVENLENIKKEIQVKVPNLPSQKMGDVIEDIYAIKKPKQNLVNNPQKARNKEETNKHIKTTCLLNPKYIVKLVTIEIAAEQERRTATSATEKEERNSDSTHIADKEQSNTAS</sequence>
<keyword evidence="5" id="KW-0175">Coiled coil</keyword>
<dbReference type="Pfam" id="PF04434">
    <property type="entry name" value="SWIM"/>
    <property type="match status" value="1"/>
</dbReference>
<dbReference type="Pfam" id="PF10551">
    <property type="entry name" value="MULE"/>
    <property type="match status" value="1"/>
</dbReference>
<accession>A0A6L2LCX3</accession>